<keyword evidence="4" id="KW-1185">Reference proteome</keyword>
<evidence type="ECO:0000256" key="1">
    <source>
        <dbReference type="SAM" id="Coils"/>
    </source>
</evidence>
<feature type="region of interest" description="Disordered" evidence="2">
    <location>
        <begin position="30"/>
        <end position="118"/>
    </location>
</feature>
<dbReference type="OrthoDB" id="10804at10239"/>
<feature type="compositionally biased region" description="Basic and acidic residues" evidence="2">
    <location>
        <begin position="93"/>
        <end position="103"/>
    </location>
</feature>
<proteinExistence type="predicted"/>
<organism evidence="3 4">
    <name type="scientific">Synechococcus phage S-ShM2</name>
    <dbReference type="NCBI Taxonomy" id="445683"/>
    <lineage>
        <taxon>Viruses</taxon>
        <taxon>Duplodnaviria</taxon>
        <taxon>Heunggongvirae</taxon>
        <taxon>Uroviricota</taxon>
        <taxon>Caudoviricetes</taxon>
        <taxon>Pantevenvirales</taxon>
        <taxon>Kyanoviridae</taxon>
        <taxon>Ahtivirus</taxon>
        <taxon>Ahtivirus sagseatwo</taxon>
    </lineage>
</organism>
<dbReference type="RefSeq" id="YP_004322789.1">
    <property type="nucleotide sequence ID" value="NC_015281.1"/>
</dbReference>
<name>E3SK24_9CAUD</name>
<accession>E3SK24</accession>
<keyword evidence="1" id="KW-0175">Coiled coil</keyword>
<feature type="coiled-coil region" evidence="1">
    <location>
        <begin position="255"/>
        <end position="282"/>
    </location>
</feature>
<dbReference type="Proteomes" id="UP000006525">
    <property type="component" value="Segment"/>
</dbReference>
<gene>
    <name evidence="3" type="primary">gp22</name>
    <name evidence="3" type="ORF">SShM2_123</name>
</gene>
<dbReference type="InterPro" id="IPR057966">
    <property type="entry name" value="T4_SCAF"/>
</dbReference>
<dbReference type="Pfam" id="PF25623">
    <property type="entry name" value="T4_CASP"/>
    <property type="match status" value="1"/>
</dbReference>
<reference evidence="3 4" key="1">
    <citation type="journal article" date="2010" name="Environ. Microbiol.">
        <title>Genomic analysis of oceanic cyanobacterial myoviruses compared with T4-like myoviruses from diverse hosts and environments.</title>
        <authorList>
            <person name="Sullivan M.B."/>
            <person name="Huang K.H."/>
            <person name="Ignacio-Espinoza J.C."/>
            <person name="Berlin A.M."/>
            <person name="Kelly L."/>
            <person name="Weigele P.R."/>
            <person name="DeFrancesco A.S."/>
            <person name="Kern S.E."/>
            <person name="Thompson L.R."/>
            <person name="Young S."/>
            <person name="Yandava C."/>
            <person name="Fu R."/>
            <person name="Krastins B."/>
            <person name="Chase M."/>
            <person name="Sarracino D."/>
            <person name="Osburne M.S."/>
            <person name="Henn M.R."/>
            <person name="Chisholm S.W."/>
        </authorList>
    </citation>
    <scope>NUCLEOTIDE SEQUENCE [LARGE SCALE GENOMIC DNA]</scope>
    <source>
        <strain evidence="3">8102-4</strain>
    </source>
</reference>
<evidence type="ECO:0000256" key="2">
    <source>
        <dbReference type="SAM" id="MobiDB-lite"/>
    </source>
</evidence>
<dbReference type="KEGG" id="vg:10327278"/>
<evidence type="ECO:0000313" key="4">
    <source>
        <dbReference type="Proteomes" id="UP000006525"/>
    </source>
</evidence>
<dbReference type="EMBL" id="GU071096">
    <property type="protein sequence ID" value="ADO97734.1"/>
    <property type="molecule type" value="Genomic_DNA"/>
</dbReference>
<protein>
    <submittedName>
        <fullName evidence="3">Scaffold prohead core protein</fullName>
    </submittedName>
</protein>
<dbReference type="GeneID" id="10327278"/>
<sequence length="376" mass="41275">MYKYSIEKQMPTKGEQQMSETLDKEFEAHLSEEEISEEAATGYAAVKKGAKSGESQDRSGAKYTDIGGTKNDSEEGAAGTKNLGSSASGAVSAEKDKSLKTKPSDASSSMPGGLSSKIFDEVEADDKEETITEAEFDFTEDVDALVAGEELSEEFRDRAKTIFEAAVTSKVKSEVAALKEAFESELEKQVAELKEELSTQVDDYLTYAAQSWMSDNELAIEHGVKSEISESFMSGLKGLFAEHHIGVPEDKFNMLDGMTEQIDEMEQKLNEQIDTNVQLNKQLGSYMKMGIVNEVAAGLAETQKEKLASLAEGVEFESEEDFLKKIETIKESYFTRRETVSTTDQMTEDAQPLVEEAPATNVAMSSYVAALARWSK</sequence>
<evidence type="ECO:0000313" key="3">
    <source>
        <dbReference type="EMBL" id="ADO97734.1"/>
    </source>
</evidence>